<feature type="region of interest" description="Disordered" evidence="4">
    <location>
        <begin position="91"/>
        <end position="127"/>
    </location>
</feature>
<feature type="domain" description="ATPase F1/V1/A1 complex alpha/beta subunit N-terminal" evidence="5">
    <location>
        <begin position="2"/>
        <end position="40"/>
    </location>
</feature>
<dbReference type="GO" id="GO:0046933">
    <property type="term" value="F:proton-transporting ATP synthase activity, rotational mechanism"/>
    <property type="evidence" value="ECO:0007669"/>
    <property type="project" value="InterPro"/>
</dbReference>
<dbReference type="GO" id="GO:0005524">
    <property type="term" value="F:ATP binding"/>
    <property type="evidence" value="ECO:0007669"/>
    <property type="project" value="UniProtKB-KW"/>
</dbReference>
<accession>A0A2G3AJ91</accession>
<comment type="similarity">
    <text evidence="1">Belongs to the ATPase alpha/beta chains family.</text>
</comment>
<evidence type="ECO:0000313" key="6">
    <source>
        <dbReference type="EMBL" id="PHT94258.1"/>
    </source>
</evidence>
<keyword evidence="3" id="KW-0406">Ion transport</keyword>
<dbReference type="InterPro" id="IPR004100">
    <property type="entry name" value="ATPase_F1/V1/A1_a/bsu_N"/>
</dbReference>
<keyword evidence="3" id="KW-0375">Hydrogen ion transport</keyword>
<organism evidence="6 7">
    <name type="scientific">Capsicum annuum</name>
    <name type="common">Capsicum pepper</name>
    <dbReference type="NCBI Taxonomy" id="4072"/>
    <lineage>
        <taxon>Eukaryota</taxon>
        <taxon>Viridiplantae</taxon>
        <taxon>Streptophyta</taxon>
        <taxon>Embryophyta</taxon>
        <taxon>Tracheophyta</taxon>
        <taxon>Spermatophyta</taxon>
        <taxon>Magnoliopsida</taxon>
        <taxon>eudicotyledons</taxon>
        <taxon>Gunneridae</taxon>
        <taxon>Pentapetalae</taxon>
        <taxon>asterids</taxon>
        <taxon>lamiids</taxon>
        <taxon>Solanales</taxon>
        <taxon>Solanaceae</taxon>
        <taxon>Solanoideae</taxon>
        <taxon>Capsiceae</taxon>
        <taxon>Capsicum</taxon>
    </lineage>
</organism>
<evidence type="ECO:0000256" key="2">
    <source>
        <dbReference type="ARBA" id="ARBA00022448"/>
    </source>
</evidence>
<evidence type="ECO:0000256" key="1">
    <source>
        <dbReference type="ARBA" id="ARBA00008936"/>
    </source>
</evidence>
<dbReference type="Proteomes" id="UP000222542">
    <property type="component" value="Unassembled WGS sequence"/>
</dbReference>
<dbReference type="PANTHER" id="PTHR48082">
    <property type="entry name" value="ATP SYNTHASE SUBUNIT ALPHA, MITOCHONDRIAL"/>
    <property type="match status" value="1"/>
</dbReference>
<dbReference type="Gramene" id="PHT94258">
    <property type="protein sequence ID" value="PHT94258"/>
    <property type="gene ID" value="T459_02140"/>
</dbReference>
<feature type="compositionally biased region" description="Basic and acidic residues" evidence="4">
    <location>
        <begin position="91"/>
        <end position="115"/>
    </location>
</feature>
<name>A0A2G3AJ91_CAPAN</name>
<evidence type="ECO:0000259" key="5">
    <source>
        <dbReference type="Pfam" id="PF02874"/>
    </source>
</evidence>
<dbReference type="AlphaFoldDB" id="A0A2G3AJ91"/>
<proteinExistence type="inferred from homology"/>
<evidence type="ECO:0000256" key="3">
    <source>
        <dbReference type="ARBA" id="ARBA00022781"/>
    </source>
</evidence>
<dbReference type="Pfam" id="PF02874">
    <property type="entry name" value="ATP-synt_ab_N"/>
    <property type="match status" value="1"/>
</dbReference>
<dbReference type="GO" id="GO:0045259">
    <property type="term" value="C:proton-transporting ATP synthase complex"/>
    <property type="evidence" value="ECO:0007669"/>
    <property type="project" value="InterPro"/>
</dbReference>
<dbReference type="Gene3D" id="2.40.30.20">
    <property type="match status" value="1"/>
</dbReference>
<reference evidence="6 7" key="1">
    <citation type="journal article" date="2014" name="Nat. Genet.">
        <title>Genome sequence of the hot pepper provides insights into the evolution of pungency in Capsicum species.</title>
        <authorList>
            <person name="Kim S."/>
            <person name="Park M."/>
            <person name="Yeom S.I."/>
            <person name="Kim Y.M."/>
            <person name="Lee J.M."/>
            <person name="Lee H.A."/>
            <person name="Seo E."/>
            <person name="Choi J."/>
            <person name="Cheong K."/>
            <person name="Kim K.T."/>
            <person name="Jung K."/>
            <person name="Lee G.W."/>
            <person name="Oh S.K."/>
            <person name="Bae C."/>
            <person name="Kim S.B."/>
            <person name="Lee H.Y."/>
            <person name="Kim S.Y."/>
            <person name="Kim M.S."/>
            <person name="Kang B.C."/>
            <person name="Jo Y.D."/>
            <person name="Yang H.B."/>
            <person name="Jeong H.J."/>
            <person name="Kang W.H."/>
            <person name="Kwon J.K."/>
            <person name="Shin C."/>
            <person name="Lim J.Y."/>
            <person name="Park J.H."/>
            <person name="Huh J.H."/>
            <person name="Kim J.S."/>
            <person name="Kim B.D."/>
            <person name="Cohen O."/>
            <person name="Paran I."/>
            <person name="Suh M.C."/>
            <person name="Lee S.B."/>
            <person name="Kim Y.K."/>
            <person name="Shin Y."/>
            <person name="Noh S.J."/>
            <person name="Park J."/>
            <person name="Seo Y.S."/>
            <person name="Kwon S.Y."/>
            <person name="Kim H.A."/>
            <person name="Park J.M."/>
            <person name="Kim H.J."/>
            <person name="Choi S.B."/>
            <person name="Bosland P.W."/>
            <person name="Reeves G."/>
            <person name="Jo S.H."/>
            <person name="Lee B.W."/>
            <person name="Cho H.T."/>
            <person name="Choi H.S."/>
            <person name="Lee M.S."/>
            <person name="Yu Y."/>
            <person name="Do Choi Y."/>
            <person name="Park B.S."/>
            <person name="van Deynze A."/>
            <person name="Ashrafi H."/>
            <person name="Hill T."/>
            <person name="Kim W.T."/>
            <person name="Pai H.S."/>
            <person name="Ahn H.K."/>
            <person name="Yeam I."/>
            <person name="Giovannoni J.J."/>
            <person name="Rose J.K."/>
            <person name="Sorensen I."/>
            <person name="Lee S.J."/>
            <person name="Kim R.W."/>
            <person name="Choi I.Y."/>
            <person name="Choi B.S."/>
            <person name="Lim J.S."/>
            <person name="Lee Y.H."/>
            <person name="Choi D."/>
        </authorList>
    </citation>
    <scope>NUCLEOTIDE SEQUENCE [LARGE SCALE GENOMIC DNA]</scope>
    <source>
        <strain evidence="7">cv. CM334</strain>
    </source>
</reference>
<dbReference type="EMBL" id="AYRZ02000001">
    <property type="protein sequence ID" value="PHT94258.1"/>
    <property type="molecule type" value="Genomic_DNA"/>
</dbReference>
<reference evidence="6 7" key="2">
    <citation type="journal article" date="2017" name="Genome Biol.">
        <title>New reference genome sequences of hot pepper reveal the massive evolution of plant disease-resistance genes by retroduplication.</title>
        <authorList>
            <person name="Kim S."/>
            <person name="Park J."/>
            <person name="Yeom S.I."/>
            <person name="Kim Y.M."/>
            <person name="Seo E."/>
            <person name="Kim K.T."/>
            <person name="Kim M.S."/>
            <person name="Lee J.M."/>
            <person name="Cheong K."/>
            <person name="Shin H.S."/>
            <person name="Kim S.B."/>
            <person name="Han K."/>
            <person name="Lee J."/>
            <person name="Park M."/>
            <person name="Lee H.A."/>
            <person name="Lee H.Y."/>
            <person name="Lee Y."/>
            <person name="Oh S."/>
            <person name="Lee J.H."/>
            <person name="Choi E."/>
            <person name="Choi E."/>
            <person name="Lee S.E."/>
            <person name="Jeon J."/>
            <person name="Kim H."/>
            <person name="Choi G."/>
            <person name="Song H."/>
            <person name="Lee J."/>
            <person name="Lee S.C."/>
            <person name="Kwon J.K."/>
            <person name="Lee H.Y."/>
            <person name="Koo N."/>
            <person name="Hong Y."/>
            <person name="Kim R.W."/>
            <person name="Kang W.H."/>
            <person name="Huh J.H."/>
            <person name="Kang B.C."/>
            <person name="Yang T.J."/>
            <person name="Lee Y.H."/>
            <person name="Bennetzen J.L."/>
            <person name="Choi D."/>
        </authorList>
    </citation>
    <scope>NUCLEOTIDE SEQUENCE [LARGE SCALE GENOMIC DNA]</scope>
    <source>
        <strain evidence="7">cv. CM334</strain>
    </source>
</reference>
<dbReference type="InterPro" id="IPR005294">
    <property type="entry name" value="ATP_synth_F1_asu"/>
</dbReference>
<evidence type="ECO:0000256" key="4">
    <source>
        <dbReference type="SAM" id="MobiDB-lite"/>
    </source>
</evidence>
<keyword evidence="7" id="KW-1185">Reference proteome</keyword>
<protein>
    <recommendedName>
        <fullName evidence="5">ATPase F1/V1/A1 complex alpha/beta subunit N-terminal domain-containing protein</fullName>
    </recommendedName>
</protein>
<dbReference type="InterPro" id="IPR036121">
    <property type="entry name" value="ATPase_F1/V1/A1_a/bsu_N_sf"/>
</dbReference>
<dbReference type="STRING" id="4072.A0A2G3AJ91"/>
<dbReference type="SUPFAM" id="SSF50615">
    <property type="entry name" value="N-terminal domain of alpha and beta subunits of F1 ATP synthase"/>
    <property type="match status" value="1"/>
</dbReference>
<gene>
    <name evidence="6" type="ORF">T459_02140</name>
</gene>
<dbReference type="PANTHER" id="PTHR48082:SF2">
    <property type="entry name" value="ATP SYNTHASE SUBUNIT ALPHA, MITOCHONDRIAL"/>
    <property type="match status" value="1"/>
</dbReference>
<dbReference type="InterPro" id="IPR023366">
    <property type="entry name" value="ATP_synth_asu-like_sf"/>
</dbReference>
<keyword evidence="2" id="KW-0813">Transport</keyword>
<sequence length="140" mass="15809">MVEFASSVKGITLNLDNEIVWIVLFSSDIAIKNGDLVKRTRSIMDVPVEKAMLGSEALDGPVSSDSHYRWMVRYQKLMPYHLAILHKPILDGRNGDMGKEEAGLKERSELSPRENDDGDVLRPSPIHQLEPHSFEVHVMD</sequence>
<evidence type="ECO:0000313" key="7">
    <source>
        <dbReference type="Proteomes" id="UP000222542"/>
    </source>
</evidence>
<comment type="caution">
    <text evidence="6">The sequence shown here is derived from an EMBL/GenBank/DDBJ whole genome shotgun (WGS) entry which is preliminary data.</text>
</comment>